<feature type="compositionally biased region" description="Basic and acidic residues" evidence="2">
    <location>
        <begin position="317"/>
        <end position="332"/>
    </location>
</feature>
<evidence type="ECO:0000256" key="1">
    <source>
        <dbReference type="ARBA" id="ARBA00023172"/>
    </source>
</evidence>
<accession>A0ABW6WK18</accession>
<dbReference type="Gene3D" id="1.10.443.10">
    <property type="entry name" value="Intergrase catalytic core"/>
    <property type="match status" value="1"/>
</dbReference>
<evidence type="ECO:0000313" key="5">
    <source>
        <dbReference type="Proteomes" id="UP001602245"/>
    </source>
</evidence>
<dbReference type="InterPro" id="IPR013762">
    <property type="entry name" value="Integrase-like_cat_sf"/>
</dbReference>
<organism evidence="4 5">
    <name type="scientific">Paractinoplanes globisporus</name>
    <dbReference type="NCBI Taxonomy" id="113565"/>
    <lineage>
        <taxon>Bacteria</taxon>
        <taxon>Bacillati</taxon>
        <taxon>Actinomycetota</taxon>
        <taxon>Actinomycetes</taxon>
        <taxon>Micromonosporales</taxon>
        <taxon>Micromonosporaceae</taxon>
        <taxon>Paractinoplanes</taxon>
    </lineage>
</organism>
<dbReference type="Proteomes" id="UP001602245">
    <property type="component" value="Unassembled WGS sequence"/>
</dbReference>
<dbReference type="InterPro" id="IPR011010">
    <property type="entry name" value="DNA_brk_join_enz"/>
</dbReference>
<protein>
    <submittedName>
        <fullName evidence="4">Tyrosine-type recombinase/integrase</fullName>
    </submittedName>
</protein>
<dbReference type="PROSITE" id="PS51898">
    <property type="entry name" value="TYR_RECOMBINASE"/>
    <property type="match status" value="1"/>
</dbReference>
<comment type="caution">
    <text evidence="4">The sequence shown here is derived from an EMBL/GenBank/DDBJ whole genome shotgun (WGS) entry which is preliminary data.</text>
</comment>
<dbReference type="SUPFAM" id="SSF56349">
    <property type="entry name" value="DNA breaking-rejoining enzymes"/>
    <property type="match status" value="1"/>
</dbReference>
<feature type="domain" description="Tyr recombinase" evidence="3">
    <location>
        <begin position="236"/>
        <end position="449"/>
    </location>
</feature>
<gene>
    <name evidence="4" type="ORF">ACFY35_29735</name>
</gene>
<sequence length="485" mass="54252">METTYDVRMWKTKVYRGARKTTYYVRWIVAGKEWKEPFANSALAESFRSDLTSAARRGEAFFIATGRPISMDRIDHTEKWYDHACAFVDMKWPDVAATTRRTHAEAMTAATMLLFASTRGMPDERLMRTALRVWAFNTVKRADPEMPEDIRSALTWARRNSRPVSVLANPDTLRPVVSGIGQKIDGDPLASSVAGRRRKIFRTSLQYGVERKLLGKNPLDSLKATKVARKLSGSIDRRVVANPLQAGTLIEGVGKQGRIGPRMKAYYGCLYYAGLRPEEGIPLTLSNLVDLPAKGWGSMTFESAEPHAGKHWTNSGENRDRRQLKQREHGESRTVPIPPPLTDLLNEHLDRFGAGPGGRLFVGERNKRELPVGTIHRIWRWTRAYVFTDEVCASPLAGTPYDLRHAAVSTWLNGGVPSTQVAEWAGQSIEVLLRIYAKCLDGEKATMRRRVEDALGLVREAPGKPARVTAVNLAAYLPRTAVEGR</sequence>
<keyword evidence="1" id="KW-0233">DNA recombination</keyword>
<evidence type="ECO:0000259" key="3">
    <source>
        <dbReference type="PROSITE" id="PS51898"/>
    </source>
</evidence>
<proteinExistence type="predicted"/>
<name>A0ABW6WK18_9ACTN</name>
<dbReference type="EMBL" id="JBIAZU010000005">
    <property type="protein sequence ID" value="MFF5293634.1"/>
    <property type="molecule type" value="Genomic_DNA"/>
</dbReference>
<dbReference type="RefSeq" id="WP_020513268.1">
    <property type="nucleotide sequence ID" value="NZ_JBIAZU010000005.1"/>
</dbReference>
<evidence type="ECO:0000313" key="4">
    <source>
        <dbReference type="EMBL" id="MFF5293634.1"/>
    </source>
</evidence>
<evidence type="ECO:0000256" key="2">
    <source>
        <dbReference type="SAM" id="MobiDB-lite"/>
    </source>
</evidence>
<keyword evidence="5" id="KW-1185">Reference proteome</keyword>
<reference evidence="4 5" key="1">
    <citation type="submission" date="2024-10" db="EMBL/GenBank/DDBJ databases">
        <title>The Natural Products Discovery Center: Release of the First 8490 Sequenced Strains for Exploring Actinobacteria Biosynthetic Diversity.</title>
        <authorList>
            <person name="Kalkreuter E."/>
            <person name="Kautsar S.A."/>
            <person name="Yang D."/>
            <person name="Bader C.D."/>
            <person name="Teijaro C.N."/>
            <person name="Fluegel L."/>
            <person name="Davis C.M."/>
            <person name="Simpson J.R."/>
            <person name="Lauterbach L."/>
            <person name="Steele A.D."/>
            <person name="Gui C."/>
            <person name="Meng S."/>
            <person name="Li G."/>
            <person name="Viehrig K."/>
            <person name="Ye F."/>
            <person name="Su P."/>
            <person name="Kiefer A.F."/>
            <person name="Nichols A."/>
            <person name="Cepeda A.J."/>
            <person name="Yan W."/>
            <person name="Fan B."/>
            <person name="Jiang Y."/>
            <person name="Adhikari A."/>
            <person name="Zheng C.-J."/>
            <person name="Schuster L."/>
            <person name="Cowan T.M."/>
            <person name="Smanski M.J."/>
            <person name="Chevrette M.G."/>
            <person name="De Carvalho L.P.S."/>
            <person name="Shen B."/>
        </authorList>
    </citation>
    <scope>NUCLEOTIDE SEQUENCE [LARGE SCALE GENOMIC DNA]</scope>
    <source>
        <strain evidence="4 5">NPDC000087</strain>
    </source>
</reference>
<dbReference type="InterPro" id="IPR002104">
    <property type="entry name" value="Integrase_catalytic"/>
</dbReference>
<feature type="region of interest" description="Disordered" evidence="2">
    <location>
        <begin position="305"/>
        <end position="340"/>
    </location>
</feature>